<protein>
    <recommendedName>
        <fullName evidence="6">RING-type E3 ubiquitin transferase</fullName>
        <ecNumber evidence="6">2.3.2.27</ecNumber>
    </recommendedName>
</protein>
<dbReference type="EC" id="2.3.2.27" evidence="6"/>
<dbReference type="InterPro" id="IPR013083">
    <property type="entry name" value="Znf_RING/FYVE/PHD"/>
</dbReference>
<gene>
    <name evidence="14" type="ORF">CYME_CMS041C</name>
</gene>
<evidence type="ECO:0000259" key="13">
    <source>
        <dbReference type="PROSITE" id="PS51698"/>
    </source>
</evidence>
<keyword evidence="11" id="KW-0175">Coiled coil</keyword>
<dbReference type="InterPro" id="IPR045132">
    <property type="entry name" value="UBE4"/>
</dbReference>
<reference evidence="14 15" key="1">
    <citation type="journal article" date="2004" name="Nature">
        <title>Genome sequence of the ultrasmall unicellular red alga Cyanidioschyzon merolae 10D.</title>
        <authorList>
            <person name="Matsuzaki M."/>
            <person name="Misumi O."/>
            <person name="Shin-i T."/>
            <person name="Maruyama S."/>
            <person name="Takahara M."/>
            <person name="Miyagishima S."/>
            <person name="Mori T."/>
            <person name="Nishida K."/>
            <person name="Yagisawa F."/>
            <person name="Nishida K."/>
            <person name="Yoshida Y."/>
            <person name="Nishimura Y."/>
            <person name="Nakao S."/>
            <person name="Kobayashi T."/>
            <person name="Momoyama Y."/>
            <person name="Higashiyama T."/>
            <person name="Minoda A."/>
            <person name="Sano M."/>
            <person name="Nomoto H."/>
            <person name="Oishi K."/>
            <person name="Hayashi H."/>
            <person name="Ohta F."/>
            <person name="Nishizaka S."/>
            <person name="Haga S."/>
            <person name="Miura S."/>
            <person name="Morishita T."/>
            <person name="Kabeya Y."/>
            <person name="Terasawa K."/>
            <person name="Suzuki Y."/>
            <person name="Ishii Y."/>
            <person name="Asakawa S."/>
            <person name="Takano H."/>
            <person name="Ohta N."/>
            <person name="Kuroiwa H."/>
            <person name="Tanaka K."/>
            <person name="Shimizu N."/>
            <person name="Sugano S."/>
            <person name="Sato N."/>
            <person name="Nozaki H."/>
            <person name="Ogasawara N."/>
            <person name="Kohara Y."/>
            <person name="Kuroiwa T."/>
        </authorList>
    </citation>
    <scope>NUCLEOTIDE SEQUENCE [LARGE SCALE GENOMIC DNA]</scope>
    <source>
        <strain evidence="14 15">10D</strain>
    </source>
</reference>
<feature type="region of interest" description="Disordered" evidence="12">
    <location>
        <begin position="100"/>
        <end position="160"/>
    </location>
</feature>
<evidence type="ECO:0000313" key="15">
    <source>
        <dbReference type="Proteomes" id="UP000007014"/>
    </source>
</evidence>
<evidence type="ECO:0000256" key="12">
    <source>
        <dbReference type="SAM" id="MobiDB-lite"/>
    </source>
</evidence>
<keyword evidence="7" id="KW-0963">Cytoplasm</keyword>
<accession>M1VLQ8</accession>
<dbReference type="OMA" id="WLTEIAM"/>
<dbReference type="InterPro" id="IPR019474">
    <property type="entry name" value="Ub_conjug_fac_E4_core"/>
</dbReference>
<dbReference type="FunFam" id="3.30.40.10:FF:000055">
    <property type="entry name" value="Ubiquitin conjugation factor e4 a"/>
    <property type="match status" value="1"/>
</dbReference>
<dbReference type="Pfam" id="PF10408">
    <property type="entry name" value="Ufd2P_core"/>
    <property type="match status" value="1"/>
</dbReference>
<dbReference type="GO" id="GO:0000151">
    <property type="term" value="C:ubiquitin ligase complex"/>
    <property type="evidence" value="ECO:0007669"/>
    <property type="project" value="InterPro"/>
</dbReference>
<dbReference type="AlphaFoldDB" id="M1VLQ8"/>
<keyword evidence="8" id="KW-0808">Transferase</keyword>
<evidence type="ECO:0000256" key="5">
    <source>
        <dbReference type="ARBA" id="ARBA00007434"/>
    </source>
</evidence>
<dbReference type="OrthoDB" id="20295at2759"/>
<dbReference type="RefSeq" id="XP_005538724.1">
    <property type="nucleotide sequence ID" value="XM_005538667.1"/>
</dbReference>
<dbReference type="Gene3D" id="3.30.40.10">
    <property type="entry name" value="Zinc/RING finger domain, C3HC4 (zinc finger)"/>
    <property type="match status" value="1"/>
</dbReference>
<evidence type="ECO:0000256" key="7">
    <source>
        <dbReference type="ARBA" id="ARBA00022490"/>
    </source>
</evidence>
<keyword evidence="10" id="KW-0539">Nucleus</keyword>
<evidence type="ECO:0000256" key="10">
    <source>
        <dbReference type="ARBA" id="ARBA00023242"/>
    </source>
</evidence>
<dbReference type="KEGG" id="cme:CYME_CMS041C"/>
<evidence type="ECO:0000313" key="14">
    <source>
        <dbReference type="EMBL" id="BAM82688.1"/>
    </source>
</evidence>
<evidence type="ECO:0000256" key="4">
    <source>
        <dbReference type="ARBA" id="ARBA00004906"/>
    </source>
</evidence>
<dbReference type="STRING" id="280699.M1VLQ8"/>
<dbReference type="GO" id="GO:0034450">
    <property type="term" value="F:ubiquitin-ubiquitin ligase activity"/>
    <property type="evidence" value="ECO:0007669"/>
    <property type="project" value="InterPro"/>
</dbReference>
<feature type="domain" description="U-box" evidence="13">
    <location>
        <begin position="1079"/>
        <end position="1153"/>
    </location>
</feature>
<comment type="subcellular location">
    <subcellularLocation>
        <location evidence="3">Cytoplasm</location>
    </subcellularLocation>
    <subcellularLocation>
        <location evidence="2">Nucleus</location>
    </subcellularLocation>
</comment>
<evidence type="ECO:0000256" key="3">
    <source>
        <dbReference type="ARBA" id="ARBA00004496"/>
    </source>
</evidence>
<dbReference type="GO" id="GO:0000209">
    <property type="term" value="P:protein polyubiquitination"/>
    <property type="evidence" value="ECO:0007669"/>
    <property type="project" value="TreeGrafter"/>
</dbReference>
<evidence type="ECO:0000256" key="11">
    <source>
        <dbReference type="SAM" id="Coils"/>
    </source>
</evidence>
<dbReference type="Pfam" id="PF04564">
    <property type="entry name" value="U-box"/>
    <property type="match status" value="1"/>
</dbReference>
<organism evidence="14 15">
    <name type="scientific">Cyanidioschyzon merolae (strain NIES-3377 / 10D)</name>
    <name type="common">Unicellular red alga</name>
    <dbReference type="NCBI Taxonomy" id="280699"/>
    <lineage>
        <taxon>Eukaryota</taxon>
        <taxon>Rhodophyta</taxon>
        <taxon>Bangiophyceae</taxon>
        <taxon>Cyanidiales</taxon>
        <taxon>Cyanidiaceae</taxon>
        <taxon>Cyanidioschyzon</taxon>
    </lineage>
</organism>
<dbReference type="GO" id="GO:0005737">
    <property type="term" value="C:cytoplasm"/>
    <property type="evidence" value="ECO:0007669"/>
    <property type="project" value="UniProtKB-SubCell"/>
</dbReference>
<dbReference type="PANTHER" id="PTHR13931">
    <property type="entry name" value="UBIQUITINATION FACTOR E4"/>
    <property type="match status" value="1"/>
</dbReference>
<evidence type="ECO:0000256" key="6">
    <source>
        <dbReference type="ARBA" id="ARBA00012483"/>
    </source>
</evidence>
<comment type="catalytic activity">
    <reaction evidence="1">
        <text>S-ubiquitinyl-[E2 ubiquitin-conjugating enzyme]-L-cysteine + [acceptor protein]-L-lysine = [E2 ubiquitin-conjugating enzyme]-L-cysteine + N(6)-ubiquitinyl-[acceptor protein]-L-lysine.</text>
        <dbReference type="EC" id="2.3.2.27"/>
    </reaction>
</comment>
<keyword evidence="9" id="KW-0833">Ubl conjugation pathway</keyword>
<feature type="compositionally biased region" description="Polar residues" evidence="12">
    <location>
        <begin position="69"/>
        <end position="80"/>
    </location>
</feature>
<reference evidence="14 15" key="2">
    <citation type="journal article" date="2007" name="BMC Biol.">
        <title>A 100%-complete sequence reveals unusually simple genomic features in the hot-spring red alga Cyanidioschyzon merolae.</title>
        <authorList>
            <person name="Nozaki H."/>
            <person name="Takano H."/>
            <person name="Misumi O."/>
            <person name="Terasawa K."/>
            <person name="Matsuzaki M."/>
            <person name="Maruyama S."/>
            <person name="Nishida K."/>
            <person name="Yagisawa F."/>
            <person name="Yoshida Y."/>
            <person name="Fujiwara T."/>
            <person name="Takio S."/>
            <person name="Tamura K."/>
            <person name="Chung S.J."/>
            <person name="Nakamura S."/>
            <person name="Kuroiwa H."/>
            <person name="Tanaka K."/>
            <person name="Sato N."/>
            <person name="Kuroiwa T."/>
        </authorList>
    </citation>
    <scope>NUCLEOTIDE SEQUENCE [LARGE SCALE GENOMIC DNA]</scope>
    <source>
        <strain evidence="14 15">10D</strain>
    </source>
</reference>
<dbReference type="eggNOG" id="KOG2042">
    <property type="taxonomic scope" value="Eukaryota"/>
</dbReference>
<dbReference type="Proteomes" id="UP000007014">
    <property type="component" value="Chromosome 19"/>
</dbReference>
<dbReference type="HOGENOM" id="CLU_003224_0_1_1"/>
<evidence type="ECO:0000256" key="8">
    <source>
        <dbReference type="ARBA" id="ARBA00022679"/>
    </source>
</evidence>
<comment type="similarity">
    <text evidence="5">Belongs to the ubiquitin conjugation factor E4 family.</text>
</comment>
<dbReference type="InterPro" id="IPR003613">
    <property type="entry name" value="Ubox_domain"/>
</dbReference>
<dbReference type="CDD" id="cd16658">
    <property type="entry name" value="RING-Ubox_UBE4B"/>
    <property type="match status" value="1"/>
</dbReference>
<feature type="compositionally biased region" description="Basic and acidic residues" evidence="12">
    <location>
        <begin position="55"/>
        <end position="68"/>
    </location>
</feature>
<dbReference type="GeneID" id="16997388"/>
<dbReference type="PANTHER" id="PTHR13931:SF2">
    <property type="entry name" value="UBIQUITIN CONJUGATION FACTOR E4 B"/>
    <property type="match status" value="1"/>
</dbReference>
<feature type="coiled-coil region" evidence="11">
    <location>
        <begin position="596"/>
        <end position="627"/>
    </location>
</feature>
<feature type="compositionally biased region" description="Polar residues" evidence="12">
    <location>
        <begin position="115"/>
        <end position="124"/>
    </location>
</feature>
<dbReference type="SUPFAM" id="SSF57850">
    <property type="entry name" value="RING/U-box"/>
    <property type="match status" value="1"/>
</dbReference>
<dbReference type="GO" id="GO:0036503">
    <property type="term" value="P:ERAD pathway"/>
    <property type="evidence" value="ECO:0007669"/>
    <property type="project" value="InterPro"/>
</dbReference>
<comment type="pathway">
    <text evidence="4">Protein modification; protein ubiquitination.</text>
</comment>
<proteinExistence type="inferred from homology"/>
<evidence type="ECO:0000256" key="9">
    <source>
        <dbReference type="ARBA" id="ARBA00022786"/>
    </source>
</evidence>
<feature type="region of interest" description="Disordered" evidence="12">
    <location>
        <begin position="55"/>
        <end position="80"/>
    </location>
</feature>
<dbReference type="EMBL" id="AP006501">
    <property type="protein sequence ID" value="BAM82688.1"/>
    <property type="molecule type" value="Genomic_DNA"/>
</dbReference>
<evidence type="ECO:0000256" key="2">
    <source>
        <dbReference type="ARBA" id="ARBA00004123"/>
    </source>
</evidence>
<dbReference type="SMART" id="SM00504">
    <property type="entry name" value="Ubox"/>
    <property type="match status" value="1"/>
</dbReference>
<dbReference type="GO" id="GO:0005634">
    <property type="term" value="C:nucleus"/>
    <property type="evidence" value="ECO:0007669"/>
    <property type="project" value="UniProtKB-SubCell"/>
</dbReference>
<sequence>MNLRRAHRERMARGIDPVDAGVRCGCPAREAPATRSVLKRQHKRPLTLSCIMFSGRRERDPAEPRDQLQGDSYYTEAGSTEQNPLVDLDLVRSRRLARFTTKSTAADSSGAVAETSATAGQHSSRPACERPENKTGTEERVLHRAESEKAPSVEACPAPQRKAAPAVSEKELVHQSLLRILNLSSAELEEIWARAGVAASQAPTHLTVAELDTVLAERLQDPRIVDALSYLILCYQRLRQELASIQAARSQVLRESLGNALPLVVTYARTCLWEPHLFVSGRRWPAESAPHEAAALWLVEQFQKQQIPAEGDAAILPPAMYADLVHWWARDAPDELEQLFPVFFRGLVESARAELDQIFLQRSQLSCLRALGSALEPHEALNAFVSMADFVAVDTRNNVRSLLGPFLTPTALHYEDDRVSRALLPNNVSTESETAERDAISAVQWSLDTLRDGLYRLLMRLLRAGPYPRERVLTWLANQLNQNRERMKLQAATAETCTDGYMLNLTDVLLRLAAPFADPRSPKLQSIPIKCLYDHHRIRLAEQETRVGCDYAEAQRLQADYLQQQQQQQAGNPYAFIPECFFLTTRALQLTYLPFLQYYREEILHQLQRLEEMREELNLAQQQQQQQPVSSMQQLEQQLMRSQCERAIAGLRRDRQSCLFYLFDSGSLDRLLQFLAALAAYIMQIAGFAGRLPLPAQDAASVPREYALLPESIFELLAEVLQSIVQLRLPVPLTTVGALFPQFVEFATMLLSNTFYLRNIHIRARYAEWLAQMFPAIGNELRHALGAVHLPPEFEAAFLGNEQVVENLPPALMQLYIDVERTGTHTQFFDKFSMRFYMSEVLVAMWRVPAYARVLRRLASTREGLFVHFSNMLFNDANFLLDESLQALAEIHELERLLEPNSIQGQALEPQAREEKRKRLLQLQRQAKSFNQLANSSIRLMVTLTEEVRQPFLRPELLDRLTNMLNYFLVALCGPRCENLVVQERHRYEWEPRQLLSQILRIYLSMHDPLRDRDGTRRFCCSIAADGRSYRPEVFERAAQIAATRGLLTPAECQRFHELVESVAICAKELVAEDEELSEAPDEFLDPILATLMQDPVMLPSSRKIVDRSTIVRHLLSDPHDPFNRQPLRIEDVIPQPALKEQITSWLQERQGTRRVS</sequence>
<feature type="compositionally biased region" description="Basic and acidic residues" evidence="12">
    <location>
        <begin position="127"/>
        <end position="151"/>
    </location>
</feature>
<name>M1VLQ8_CYAM1</name>
<dbReference type="PROSITE" id="PS51698">
    <property type="entry name" value="U_BOX"/>
    <property type="match status" value="1"/>
</dbReference>
<dbReference type="Gramene" id="CMS041CT">
    <property type="protein sequence ID" value="CMS041CT"/>
    <property type="gene ID" value="CMS041C"/>
</dbReference>
<dbReference type="GO" id="GO:0006511">
    <property type="term" value="P:ubiquitin-dependent protein catabolic process"/>
    <property type="evidence" value="ECO:0007669"/>
    <property type="project" value="InterPro"/>
</dbReference>
<keyword evidence="15" id="KW-1185">Reference proteome</keyword>
<evidence type="ECO:0000256" key="1">
    <source>
        <dbReference type="ARBA" id="ARBA00000900"/>
    </source>
</evidence>
<dbReference type="UniPathway" id="UPA00143"/>